<dbReference type="GO" id="GO:0070492">
    <property type="term" value="F:oligosaccharide binding"/>
    <property type="evidence" value="ECO:0007669"/>
    <property type="project" value="TreeGrafter"/>
</dbReference>
<keyword evidence="6" id="KW-1185">Reference proteome</keyword>
<dbReference type="Gene3D" id="3.20.20.80">
    <property type="entry name" value="Glycosidases"/>
    <property type="match status" value="1"/>
</dbReference>
<dbReference type="InterPro" id="IPR018392">
    <property type="entry name" value="LysM"/>
</dbReference>
<dbReference type="RefSeq" id="WP_110463564.1">
    <property type="nucleotide sequence ID" value="NZ_QKMR01000032.1"/>
</dbReference>
<dbReference type="PANTHER" id="PTHR46066">
    <property type="entry name" value="CHITINASE DOMAIN-CONTAINING PROTEIN 1 FAMILY MEMBER"/>
    <property type="match status" value="1"/>
</dbReference>
<dbReference type="SMART" id="SM00257">
    <property type="entry name" value="LysM"/>
    <property type="match status" value="2"/>
</dbReference>
<feature type="domain" description="GH18" evidence="4">
    <location>
        <begin position="84"/>
        <end position="424"/>
    </location>
</feature>
<comment type="caution">
    <text evidence="5">The sequence shown here is derived from an EMBL/GenBank/DDBJ whole genome shotgun (WGS) entry which is preliminary data.</text>
</comment>
<dbReference type="InterPro" id="IPR041704">
    <property type="entry name" value="CFLE_GH18"/>
</dbReference>
<keyword evidence="2" id="KW-0326">Glycosidase</keyword>
<dbReference type="InterPro" id="IPR001223">
    <property type="entry name" value="Glyco_hydro18_cat"/>
</dbReference>
<name>A0A318XHB3_9FIRM</name>
<dbReference type="PROSITE" id="PS51782">
    <property type="entry name" value="LYSM"/>
    <property type="match status" value="2"/>
</dbReference>
<dbReference type="GO" id="GO:0005975">
    <property type="term" value="P:carbohydrate metabolic process"/>
    <property type="evidence" value="ECO:0007669"/>
    <property type="project" value="InterPro"/>
</dbReference>
<feature type="domain" description="LysM" evidence="3">
    <location>
        <begin position="2"/>
        <end position="46"/>
    </location>
</feature>
<dbReference type="InterPro" id="IPR029070">
    <property type="entry name" value="Chitinase_insertion_sf"/>
</dbReference>
<evidence type="ECO:0000256" key="2">
    <source>
        <dbReference type="ARBA" id="ARBA00023295"/>
    </source>
</evidence>
<evidence type="ECO:0000313" key="5">
    <source>
        <dbReference type="EMBL" id="PYG84359.1"/>
    </source>
</evidence>
<dbReference type="SUPFAM" id="SSF54106">
    <property type="entry name" value="LysM domain"/>
    <property type="match status" value="2"/>
</dbReference>
<dbReference type="EMBL" id="QKMR01000032">
    <property type="protein sequence ID" value="PYG84359.1"/>
    <property type="molecule type" value="Genomic_DNA"/>
</dbReference>
<evidence type="ECO:0000259" key="4">
    <source>
        <dbReference type="PROSITE" id="PS51910"/>
    </source>
</evidence>
<dbReference type="SUPFAM" id="SSF51445">
    <property type="entry name" value="(Trans)glycosidases"/>
    <property type="match status" value="1"/>
</dbReference>
<accession>A0A318XHB3</accession>
<protein>
    <submittedName>
        <fullName evidence="5">Spore germination protein</fullName>
    </submittedName>
</protein>
<dbReference type="InterPro" id="IPR017853">
    <property type="entry name" value="GH"/>
</dbReference>
<dbReference type="InterPro" id="IPR011583">
    <property type="entry name" value="Chitinase_II/V-like_cat"/>
</dbReference>
<keyword evidence="1" id="KW-0378">Hydrolase</keyword>
<dbReference type="Pfam" id="PF00704">
    <property type="entry name" value="Glyco_hydro_18"/>
    <property type="match status" value="1"/>
</dbReference>
<dbReference type="SMART" id="SM00636">
    <property type="entry name" value="Glyco_18"/>
    <property type="match status" value="1"/>
</dbReference>
<dbReference type="GO" id="GO:0008061">
    <property type="term" value="F:chitin binding"/>
    <property type="evidence" value="ECO:0007669"/>
    <property type="project" value="InterPro"/>
</dbReference>
<dbReference type="GO" id="GO:0012505">
    <property type="term" value="C:endomembrane system"/>
    <property type="evidence" value="ECO:0007669"/>
    <property type="project" value="TreeGrafter"/>
</dbReference>
<dbReference type="OrthoDB" id="9769314at2"/>
<dbReference type="AlphaFoldDB" id="A0A318XHB3"/>
<dbReference type="Proteomes" id="UP000248132">
    <property type="component" value="Unassembled WGS sequence"/>
</dbReference>
<proteinExistence type="predicted"/>
<dbReference type="CDD" id="cd02874">
    <property type="entry name" value="GH18_CFLE_spore_hydrolase"/>
    <property type="match status" value="1"/>
</dbReference>
<dbReference type="PANTHER" id="PTHR46066:SF2">
    <property type="entry name" value="CHITINASE DOMAIN-CONTAINING PROTEIN 1"/>
    <property type="match status" value="1"/>
</dbReference>
<sequence>MRIHVVKPGESIYTIAQQYRVSPQKIISDNELSNPNQLVIGQTIVILEGTRRHTVEPGETLYSIARDYRIPVEELIKANPEITNPSMIYAGQNIIIPPMTMSFGTIEVNGYAFPNINMEVLRKTLPYLTYLSIFSYQVKPDGSLTSIEDTPLISAARAAGAAPIMVITNIKEGGSFDSDLAHTILNDTEVQNKLIDNVTKTLKAKGYRGLDIDFEYIYADDREKYNDFLRKIVSVLRPLGYTIATAVAPKISADQPGVLYQGHDYPVHGALVDHVIIMTYEWGFTYGPPMAVAPLNQVRRVINYAVTAIPRQKILMGIPNYGYDWTLPYEKGTAARALSNPGAVELAYEVGANIQYDPIAQSPFFRYYKSGRQHEVWFEDARSILAKLKLVNEYKLGGVSYWTIGRYFPQNWLVLNSVYNIKKV</sequence>
<feature type="domain" description="LysM" evidence="3">
    <location>
        <begin position="51"/>
        <end position="96"/>
    </location>
</feature>
<organism evidence="5 6">
    <name type="scientific">Ruminiclostridium sufflavum DSM 19573</name>
    <dbReference type="NCBI Taxonomy" id="1121337"/>
    <lineage>
        <taxon>Bacteria</taxon>
        <taxon>Bacillati</taxon>
        <taxon>Bacillota</taxon>
        <taxon>Clostridia</taxon>
        <taxon>Eubacteriales</taxon>
        <taxon>Oscillospiraceae</taxon>
        <taxon>Ruminiclostridium</taxon>
    </lineage>
</organism>
<dbReference type="Gene3D" id="3.10.350.10">
    <property type="entry name" value="LysM domain"/>
    <property type="match status" value="2"/>
</dbReference>
<evidence type="ECO:0000313" key="6">
    <source>
        <dbReference type="Proteomes" id="UP000248132"/>
    </source>
</evidence>
<dbReference type="GO" id="GO:0016798">
    <property type="term" value="F:hydrolase activity, acting on glycosyl bonds"/>
    <property type="evidence" value="ECO:0007669"/>
    <property type="project" value="UniProtKB-KW"/>
</dbReference>
<dbReference type="CDD" id="cd00118">
    <property type="entry name" value="LysM"/>
    <property type="match status" value="2"/>
</dbReference>
<reference evidence="5 6" key="1">
    <citation type="submission" date="2018-06" db="EMBL/GenBank/DDBJ databases">
        <title>Genomic Encyclopedia of Type Strains, Phase I: the one thousand microbial genomes (KMG-I) project.</title>
        <authorList>
            <person name="Kyrpides N."/>
        </authorList>
    </citation>
    <scope>NUCLEOTIDE SEQUENCE [LARGE SCALE GENOMIC DNA]</scope>
    <source>
        <strain evidence="5 6">DSM 19573</strain>
    </source>
</reference>
<evidence type="ECO:0000256" key="1">
    <source>
        <dbReference type="ARBA" id="ARBA00022801"/>
    </source>
</evidence>
<dbReference type="Pfam" id="PF01476">
    <property type="entry name" value="LysM"/>
    <property type="match status" value="2"/>
</dbReference>
<evidence type="ECO:0000259" key="3">
    <source>
        <dbReference type="PROSITE" id="PS51782"/>
    </source>
</evidence>
<dbReference type="Gene3D" id="3.10.50.10">
    <property type="match status" value="1"/>
</dbReference>
<gene>
    <name evidence="5" type="ORF">LY28_03622</name>
</gene>
<dbReference type="InterPro" id="IPR036779">
    <property type="entry name" value="LysM_dom_sf"/>
</dbReference>
<dbReference type="PROSITE" id="PS51910">
    <property type="entry name" value="GH18_2"/>
    <property type="match status" value="1"/>
</dbReference>